<dbReference type="Proteomes" id="UP001460679">
    <property type="component" value="Chromosome"/>
</dbReference>
<evidence type="ECO:0000313" key="2">
    <source>
        <dbReference type="Proteomes" id="UP001460679"/>
    </source>
</evidence>
<organism evidence="1 2">
    <name type="scientific">[Mycoplasma] gypis</name>
    <dbReference type="NCBI Taxonomy" id="92404"/>
    <lineage>
        <taxon>Bacteria</taxon>
        <taxon>Bacillati</taxon>
        <taxon>Mycoplasmatota</taxon>
        <taxon>Mycoplasmoidales</taxon>
        <taxon>Metamycoplasmataceae</taxon>
        <taxon>Metamycoplasma</taxon>
    </lineage>
</organism>
<accession>A0ABZ2RQT6</accession>
<proteinExistence type="predicted"/>
<reference evidence="1" key="1">
    <citation type="submission" date="2024-03" db="EMBL/GenBank/DDBJ databases">
        <title>Complete genome sequence of Mycoplasma gypis type strain B1/T1.</title>
        <authorList>
            <person name="Spergser J."/>
        </authorList>
    </citation>
    <scope>NUCLEOTIDE SEQUENCE [LARGE SCALE GENOMIC DNA]</scope>
    <source>
        <strain evidence="1">B1/T1</strain>
    </source>
</reference>
<evidence type="ECO:0000313" key="1">
    <source>
        <dbReference type="EMBL" id="WXL28587.1"/>
    </source>
</evidence>
<dbReference type="EMBL" id="CP148066">
    <property type="protein sequence ID" value="WXL28587.1"/>
    <property type="molecule type" value="Genomic_DNA"/>
</dbReference>
<name>A0ABZ2RQT6_9BACT</name>
<sequence>MLNTNNKNVQIQLRLWAGIIVLDAKRIDRLTDPKSGLFFNINYSNLENKNEFSFEATQTVERKNRNSITIIFVLTFRSDDNNCLRFLKPRKI</sequence>
<gene>
    <name evidence="1" type="ORF">WG616_00965</name>
</gene>
<keyword evidence="2" id="KW-1185">Reference proteome</keyword>
<protein>
    <submittedName>
        <fullName evidence="1">Uncharacterized protein</fullName>
    </submittedName>
</protein>
<dbReference type="RefSeq" id="WP_338867560.1">
    <property type="nucleotide sequence ID" value="NZ_CP148066.1"/>
</dbReference>